<evidence type="ECO:0000256" key="7">
    <source>
        <dbReference type="SAM" id="Phobius"/>
    </source>
</evidence>
<keyword evidence="5 7" id="KW-1133">Transmembrane helix</keyword>
<keyword evidence="6 7" id="KW-0472">Membrane</keyword>
<dbReference type="PANTHER" id="PTHR30012:SF0">
    <property type="entry name" value="TYPE II SECRETION SYSTEM PROTEIN F-RELATED"/>
    <property type="match status" value="1"/>
</dbReference>
<feature type="transmembrane region" description="Helical" evidence="7">
    <location>
        <begin position="194"/>
        <end position="212"/>
    </location>
</feature>
<dbReference type="InterPro" id="IPR018076">
    <property type="entry name" value="T2SS_GspF_dom"/>
</dbReference>
<dbReference type="PRINTS" id="PR00812">
    <property type="entry name" value="BCTERIALGSPF"/>
</dbReference>
<comment type="subcellular location">
    <subcellularLocation>
        <location evidence="1">Cell membrane</location>
        <topology evidence="1">Multi-pass membrane protein</topology>
    </subcellularLocation>
</comment>
<reference evidence="10" key="3">
    <citation type="submission" date="2020-05" db="EMBL/GenBank/DDBJ databases">
        <title>Genomic insights into acetone-butanol-ethanol (ABE) fermentation by sequencing solventogenic clostridia strains.</title>
        <authorList>
            <person name="Brown S."/>
        </authorList>
    </citation>
    <scope>NUCLEOTIDE SEQUENCE</scope>
    <source>
        <strain evidence="10">DJ126</strain>
    </source>
</reference>
<name>A0A0B5QKI5_CLOBE</name>
<gene>
    <name evidence="10" type="ORF">DFH45_000306</name>
    <name evidence="9" type="ORF">LF65_01821</name>
</gene>
<keyword evidence="4 7" id="KW-0812">Transmembrane</keyword>
<dbReference type="EMBL" id="CP010086">
    <property type="protein sequence ID" value="AJG98422.1"/>
    <property type="molecule type" value="Genomic_DNA"/>
</dbReference>
<dbReference type="AlphaFoldDB" id="A0A0B5QKI5"/>
<dbReference type="Gene3D" id="1.20.81.30">
    <property type="entry name" value="Type II secretion system (T2SS), domain F"/>
    <property type="match status" value="2"/>
</dbReference>
<dbReference type="Proteomes" id="UP000821656">
    <property type="component" value="Unassembled WGS sequence"/>
</dbReference>
<dbReference type="PANTHER" id="PTHR30012">
    <property type="entry name" value="GENERAL SECRETION PATHWAY PROTEIN"/>
    <property type="match status" value="1"/>
</dbReference>
<organism evidence="9 11">
    <name type="scientific">Clostridium beijerinckii</name>
    <name type="common">Clostridium MP</name>
    <dbReference type="NCBI Taxonomy" id="1520"/>
    <lineage>
        <taxon>Bacteria</taxon>
        <taxon>Bacillati</taxon>
        <taxon>Bacillota</taxon>
        <taxon>Clostridia</taxon>
        <taxon>Eubacteriales</taxon>
        <taxon>Clostridiaceae</taxon>
        <taxon>Clostridium</taxon>
    </lineage>
</organism>
<dbReference type="InterPro" id="IPR042094">
    <property type="entry name" value="T2SS_GspF_sf"/>
</dbReference>
<reference evidence="11" key="1">
    <citation type="submission" date="2014-12" db="EMBL/GenBank/DDBJ databases">
        <title>Genome sequence of Clostridium beijerinckii strain 59B.</title>
        <authorList>
            <person name="Little G.T."/>
            <person name="Minton N.P."/>
        </authorList>
    </citation>
    <scope>NUCLEOTIDE SEQUENCE [LARGE SCALE GENOMIC DNA]</scope>
    <source>
        <strain evidence="11">59B</strain>
    </source>
</reference>
<evidence type="ECO:0000256" key="1">
    <source>
        <dbReference type="ARBA" id="ARBA00004651"/>
    </source>
</evidence>
<evidence type="ECO:0000313" key="10">
    <source>
        <dbReference type="EMBL" id="NRV07343.1"/>
    </source>
</evidence>
<feature type="transmembrane region" description="Helical" evidence="7">
    <location>
        <begin position="139"/>
        <end position="158"/>
    </location>
</feature>
<dbReference type="STRING" id="1520.LF65_01821"/>
<dbReference type="Pfam" id="PF00482">
    <property type="entry name" value="T2SSF"/>
    <property type="match status" value="2"/>
</dbReference>
<feature type="transmembrane region" description="Helical" evidence="7">
    <location>
        <begin position="233"/>
        <end position="256"/>
    </location>
</feature>
<evidence type="ECO:0000256" key="3">
    <source>
        <dbReference type="ARBA" id="ARBA00022475"/>
    </source>
</evidence>
<dbReference type="KEGG" id="cbei:LF65_01821"/>
<proteinExistence type="inferred from homology"/>
<evidence type="ECO:0000256" key="6">
    <source>
        <dbReference type="ARBA" id="ARBA00023136"/>
    </source>
</evidence>
<evidence type="ECO:0000313" key="9">
    <source>
        <dbReference type="EMBL" id="AJG98422.1"/>
    </source>
</evidence>
<feature type="domain" description="Type II secretion system protein GspF" evidence="8">
    <location>
        <begin position="241"/>
        <end position="360"/>
    </location>
</feature>
<dbReference type="GO" id="GO:0005886">
    <property type="term" value="C:plasma membrane"/>
    <property type="evidence" value="ECO:0007669"/>
    <property type="project" value="UniProtKB-SubCell"/>
</dbReference>
<evidence type="ECO:0000256" key="2">
    <source>
        <dbReference type="ARBA" id="ARBA00005745"/>
    </source>
</evidence>
<feature type="transmembrane region" description="Helical" evidence="7">
    <location>
        <begin position="341"/>
        <end position="362"/>
    </location>
</feature>
<dbReference type="OrthoDB" id="9805682at2"/>
<protein>
    <submittedName>
        <fullName evidence="9">Secretion system protein</fullName>
    </submittedName>
    <submittedName>
        <fullName evidence="10">Type IV pilus assembly protein PilC</fullName>
    </submittedName>
</protein>
<comment type="similarity">
    <text evidence="2">Belongs to the GSP F family.</text>
</comment>
<reference evidence="9" key="2">
    <citation type="submission" date="2016-02" db="EMBL/GenBank/DDBJ databases">
        <title>Genome sequence of Clostridium beijerinckii strain 59B.</title>
        <authorList>
            <person name="Little G.T."/>
            <person name="Minton N.P."/>
        </authorList>
    </citation>
    <scope>NUCLEOTIDE SEQUENCE</scope>
    <source>
        <strain evidence="9">NCIMB 14988</strain>
    </source>
</reference>
<evidence type="ECO:0000256" key="5">
    <source>
        <dbReference type="ARBA" id="ARBA00022989"/>
    </source>
</evidence>
<dbReference type="Proteomes" id="UP000031866">
    <property type="component" value="Chromosome"/>
</dbReference>
<accession>A0A0B5QKI5</accession>
<keyword evidence="3" id="KW-1003">Cell membrane</keyword>
<evidence type="ECO:0000313" key="11">
    <source>
        <dbReference type="Proteomes" id="UP000031866"/>
    </source>
</evidence>
<dbReference type="RefSeq" id="WP_041895740.1">
    <property type="nucleotide sequence ID" value="NZ_CP010086.2"/>
</dbReference>
<evidence type="ECO:0000256" key="4">
    <source>
        <dbReference type="ARBA" id="ARBA00022692"/>
    </source>
</evidence>
<dbReference type="EMBL" id="JABSXK010000001">
    <property type="protein sequence ID" value="NRV07343.1"/>
    <property type="molecule type" value="Genomic_DNA"/>
</dbReference>
<feature type="domain" description="Type II secretion system protein GspF" evidence="8">
    <location>
        <begin position="44"/>
        <end position="163"/>
    </location>
</feature>
<evidence type="ECO:0000259" key="8">
    <source>
        <dbReference type="Pfam" id="PF00482"/>
    </source>
</evidence>
<dbReference type="InterPro" id="IPR003004">
    <property type="entry name" value="GspF/PilC"/>
</dbReference>
<sequence length="371" mass="42315">MNSNDSESSNYRGFKNITYFSFKKGMKIKHRTNEKQLALISGSLAQIYKDGIRITEALDLVADTLQSKIYKESLYGVLELIKQGSSLSQGFSEFKDLYPEFFIGIISIGENTGKLYEVLKGLSIYYDKSIFIKKEIKNACIYPMFVFISMILLSIFLVNEVIPNFFEIYKSMNIKLPKGCQVIYDMSIAFKDNHLVTGAAIFSWSVILIILAKCLSNQISINKLTKISIVRSFFEYIMVLLFSIITSTGINISQALKYCENSMSFMYLRNKITEINSNIISGETLTESLEKSGVFSKYALAIVRIREEGGTIEEGFKELANTLEYRLNEKIQKYLKMINPIFIIMMASFIALFLLIFVLPLFNNLQGGIRK</sequence>